<reference evidence="2" key="1">
    <citation type="journal article" date="2023" name="G3 (Bethesda)">
        <title>Genome assembly and association tests identify interacting loci associated with vigor, precocity, and sex in interspecific pistachio rootstocks.</title>
        <authorList>
            <person name="Palmer W."/>
            <person name="Jacygrad E."/>
            <person name="Sagayaradj S."/>
            <person name="Cavanaugh K."/>
            <person name="Han R."/>
            <person name="Bertier L."/>
            <person name="Beede B."/>
            <person name="Kafkas S."/>
            <person name="Golino D."/>
            <person name="Preece J."/>
            <person name="Michelmore R."/>
        </authorList>
    </citation>
    <scope>NUCLEOTIDE SEQUENCE [LARGE SCALE GENOMIC DNA]</scope>
</reference>
<protein>
    <submittedName>
        <fullName evidence="1">Uncharacterized protein</fullName>
    </submittedName>
</protein>
<proteinExistence type="predicted"/>
<dbReference type="EMBL" id="CM047747">
    <property type="protein sequence ID" value="KAJ0017602.1"/>
    <property type="molecule type" value="Genomic_DNA"/>
</dbReference>
<keyword evidence="2" id="KW-1185">Reference proteome</keyword>
<sequence>MEELIFWKRLPQTAIDCRLCIPTKALQMFPPFADRKDVQTLIVQDMEEEAIFWNLAYYIQPEGHPKPVVAGQWIDFVKRKQLRAGDGIMFYRIIDANGEVTYQMRPFRNFMGN</sequence>
<comment type="caution">
    <text evidence="1">The sequence shown here is derived from an EMBL/GenBank/DDBJ whole genome shotgun (WGS) entry which is preliminary data.</text>
</comment>
<dbReference type="Proteomes" id="UP001163603">
    <property type="component" value="Chromosome 12"/>
</dbReference>
<organism evidence="1 2">
    <name type="scientific">Pistacia integerrima</name>
    <dbReference type="NCBI Taxonomy" id="434235"/>
    <lineage>
        <taxon>Eukaryota</taxon>
        <taxon>Viridiplantae</taxon>
        <taxon>Streptophyta</taxon>
        <taxon>Embryophyta</taxon>
        <taxon>Tracheophyta</taxon>
        <taxon>Spermatophyta</taxon>
        <taxon>Magnoliopsida</taxon>
        <taxon>eudicotyledons</taxon>
        <taxon>Gunneridae</taxon>
        <taxon>Pentapetalae</taxon>
        <taxon>rosids</taxon>
        <taxon>malvids</taxon>
        <taxon>Sapindales</taxon>
        <taxon>Anacardiaceae</taxon>
        <taxon>Pistacia</taxon>
    </lineage>
</organism>
<name>A0ACC0XIM7_9ROSI</name>
<evidence type="ECO:0000313" key="1">
    <source>
        <dbReference type="EMBL" id="KAJ0017602.1"/>
    </source>
</evidence>
<gene>
    <name evidence="1" type="ORF">Pint_09615</name>
</gene>
<evidence type="ECO:0000313" key="2">
    <source>
        <dbReference type="Proteomes" id="UP001163603"/>
    </source>
</evidence>
<accession>A0ACC0XIM7</accession>